<comment type="cofactor">
    <cofactor evidence="2">
        <name>Mg(2+)</name>
        <dbReference type="ChEBI" id="CHEBI:18420"/>
    </cofactor>
</comment>
<feature type="compositionally biased region" description="Basic and acidic residues" evidence="18">
    <location>
        <begin position="1228"/>
        <end position="1237"/>
    </location>
</feature>
<feature type="compositionally biased region" description="Basic and acidic residues" evidence="18">
    <location>
        <begin position="1310"/>
        <end position="1337"/>
    </location>
</feature>
<evidence type="ECO:0000256" key="6">
    <source>
        <dbReference type="ARBA" id="ARBA00012895"/>
    </source>
</evidence>
<comment type="subcellular location">
    <subcellularLocation>
        <location evidence="3">Nucleus</location>
    </subcellularLocation>
</comment>
<keyword evidence="14" id="KW-0539">Nucleus</keyword>
<evidence type="ECO:0000256" key="17">
    <source>
        <dbReference type="RuleBase" id="RU362094"/>
    </source>
</evidence>
<feature type="compositionally biased region" description="Polar residues" evidence="18">
    <location>
        <begin position="1466"/>
        <end position="1476"/>
    </location>
</feature>
<comment type="caution">
    <text evidence="21">The sequence shown here is derived from an EMBL/GenBank/DDBJ whole genome shotgun (WGS) entry which is preliminary data.</text>
</comment>
<keyword evidence="11 16" id="KW-0799">Topoisomerase</keyword>
<keyword evidence="22" id="KW-1185">Reference proteome</keyword>
<evidence type="ECO:0000256" key="1">
    <source>
        <dbReference type="ARBA" id="ARBA00000185"/>
    </source>
</evidence>
<feature type="compositionally biased region" description="Basic and acidic residues" evidence="18">
    <location>
        <begin position="1405"/>
        <end position="1424"/>
    </location>
</feature>
<dbReference type="GO" id="GO:0000712">
    <property type="term" value="P:resolution of meiotic recombination intermediates"/>
    <property type="evidence" value="ECO:0007669"/>
    <property type="project" value="TreeGrafter"/>
</dbReference>
<dbReference type="GO" id="GO:0005634">
    <property type="term" value="C:nucleus"/>
    <property type="evidence" value="ECO:0007669"/>
    <property type="project" value="UniProtKB-SubCell"/>
</dbReference>
<comment type="catalytic activity">
    <reaction evidence="1 16 17">
        <text>ATP-dependent breakage, passage and rejoining of double-stranded DNA.</text>
        <dbReference type="EC" id="5.6.2.2"/>
    </reaction>
</comment>
<dbReference type="Pfam" id="PF01751">
    <property type="entry name" value="Toprim"/>
    <property type="match status" value="1"/>
</dbReference>
<comment type="function">
    <text evidence="15 17">Control of topological states of DNA by transient breakage and subsequent rejoining of DNA strands. Topoisomerase II makes double-strand breaks.</text>
</comment>
<dbReference type="Proteomes" id="UP000689195">
    <property type="component" value="Unassembled WGS sequence"/>
</dbReference>
<feature type="compositionally biased region" description="Acidic residues" evidence="18">
    <location>
        <begin position="1425"/>
        <end position="1438"/>
    </location>
</feature>
<dbReference type="SMART" id="SM00433">
    <property type="entry name" value="TOP2c"/>
    <property type="match status" value="1"/>
</dbReference>
<dbReference type="Pfam" id="PF02518">
    <property type="entry name" value="HATPase_c"/>
    <property type="match status" value="1"/>
</dbReference>
<evidence type="ECO:0000313" key="21">
    <source>
        <dbReference type="EMBL" id="CAD8189194.1"/>
    </source>
</evidence>
<dbReference type="SMART" id="SM00434">
    <property type="entry name" value="TOP4c"/>
    <property type="match status" value="1"/>
</dbReference>
<protein>
    <recommendedName>
        <fullName evidence="7 17">DNA topoisomerase 2</fullName>
        <ecNumber evidence="6 17">5.6.2.2</ecNumber>
    </recommendedName>
</protein>
<dbReference type="GO" id="GO:0046872">
    <property type="term" value="F:metal ion binding"/>
    <property type="evidence" value="ECO:0007669"/>
    <property type="project" value="UniProtKB-KW"/>
</dbReference>
<dbReference type="PANTHER" id="PTHR10169">
    <property type="entry name" value="DNA TOPOISOMERASE/GYRASE"/>
    <property type="match status" value="1"/>
</dbReference>
<keyword evidence="12 16" id="KW-0238">DNA-binding</keyword>
<reference evidence="21" key="1">
    <citation type="submission" date="2021-01" db="EMBL/GenBank/DDBJ databases">
        <authorList>
            <consortium name="Genoscope - CEA"/>
            <person name="William W."/>
        </authorList>
    </citation>
    <scope>NUCLEOTIDE SEQUENCE</scope>
</reference>
<evidence type="ECO:0000256" key="12">
    <source>
        <dbReference type="ARBA" id="ARBA00023125"/>
    </source>
</evidence>
<dbReference type="CDD" id="cd03481">
    <property type="entry name" value="TopoIIA_Trans_ScTopoIIA"/>
    <property type="match status" value="1"/>
</dbReference>
<name>A0A8S1WG37_9CILI</name>
<evidence type="ECO:0000256" key="2">
    <source>
        <dbReference type="ARBA" id="ARBA00001946"/>
    </source>
</evidence>
<feature type="compositionally biased region" description="Basic and acidic residues" evidence="18">
    <location>
        <begin position="1198"/>
        <end position="1221"/>
    </location>
</feature>
<feature type="compositionally biased region" description="Basic and acidic residues" evidence="18">
    <location>
        <begin position="1439"/>
        <end position="1448"/>
    </location>
</feature>
<dbReference type="PROSITE" id="PS00177">
    <property type="entry name" value="TOPOISOMERASE_II"/>
    <property type="match status" value="1"/>
</dbReference>
<dbReference type="OrthoDB" id="276498at2759"/>
<dbReference type="GO" id="GO:0005524">
    <property type="term" value="F:ATP binding"/>
    <property type="evidence" value="ECO:0007669"/>
    <property type="project" value="UniProtKB-UniRule"/>
</dbReference>
<dbReference type="InterPro" id="IPR013506">
    <property type="entry name" value="Topo_IIA_bsu_dom2"/>
</dbReference>
<dbReference type="InterPro" id="IPR006171">
    <property type="entry name" value="TOPRIM_dom"/>
</dbReference>
<proteinExistence type="inferred from homology"/>
<dbReference type="SMART" id="SM00387">
    <property type="entry name" value="HATPase_c"/>
    <property type="match status" value="1"/>
</dbReference>
<dbReference type="GO" id="GO:0006265">
    <property type="term" value="P:DNA topological change"/>
    <property type="evidence" value="ECO:0007669"/>
    <property type="project" value="UniProtKB-UniRule"/>
</dbReference>
<evidence type="ECO:0000256" key="5">
    <source>
        <dbReference type="ARBA" id="ARBA00011738"/>
    </source>
</evidence>
<evidence type="ECO:0000256" key="8">
    <source>
        <dbReference type="ARBA" id="ARBA00022723"/>
    </source>
</evidence>
<dbReference type="InterPro" id="IPR002205">
    <property type="entry name" value="Topo_IIA_dom_A"/>
</dbReference>
<dbReference type="Pfam" id="PF16898">
    <property type="entry name" value="TOPRIM_C"/>
    <property type="match status" value="1"/>
</dbReference>
<evidence type="ECO:0000259" key="19">
    <source>
        <dbReference type="PROSITE" id="PS50880"/>
    </source>
</evidence>
<dbReference type="InterPro" id="IPR018522">
    <property type="entry name" value="TopoIIA_CS"/>
</dbReference>
<accession>A0A8S1WG37</accession>
<dbReference type="Pfam" id="PF00204">
    <property type="entry name" value="DNA_gyraseB"/>
    <property type="match status" value="1"/>
</dbReference>
<dbReference type="GO" id="GO:0000819">
    <property type="term" value="P:sister chromatid segregation"/>
    <property type="evidence" value="ECO:0007669"/>
    <property type="project" value="TreeGrafter"/>
</dbReference>
<evidence type="ECO:0000256" key="9">
    <source>
        <dbReference type="ARBA" id="ARBA00022741"/>
    </source>
</evidence>
<feature type="domain" description="Topo IIA-type catalytic" evidence="20">
    <location>
        <begin position="669"/>
        <end position="1102"/>
    </location>
</feature>
<evidence type="ECO:0000313" key="22">
    <source>
        <dbReference type="Proteomes" id="UP000689195"/>
    </source>
</evidence>
<feature type="region of interest" description="Disordered" evidence="18">
    <location>
        <begin position="1198"/>
        <end position="1260"/>
    </location>
</feature>
<dbReference type="PROSITE" id="PS50880">
    <property type="entry name" value="TOPRIM"/>
    <property type="match status" value="1"/>
</dbReference>
<evidence type="ECO:0000256" key="10">
    <source>
        <dbReference type="ARBA" id="ARBA00022842"/>
    </source>
</evidence>
<dbReference type="EC" id="5.6.2.2" evidence="6 17"/>
<dbReference type="GO" id="GO:0003918">
    <property type="term" value="F:DNA topoisomerase type II (double strand cut, ATP-hydrolyzing) activity"/>
    <property type="evidence" value="ECO:0007669"/>
    <property type="project" value="UniProtKB-UniRule"/>
</dbReference>
<comment type="similarity">
    <text evidence="4 17">Belongs to the type II topoisomerase family.</text>
</comment>
<evidence type="ECO:0000256" key="3">
    <source>
        <dbReference type="ARBA" id="ARBA00004123"/>
    </source>
</evidence>
<dbReference type="CDD" id="cd03365">
    <property type="entry name" value="TOPRIM_TopoIIA"/>
    <property type="match status" value="1"/>
</dbReference>
<dbReference type="FunFam" id="3.30.230.10:FF:000008">
    <property type="entry name" value="DNA topoisomerase 2"/>
    <property type="match status" value="1"/>
</dbReference>
<dbReference type="InterPro" id="IPR031660">
    <property type="entry name" value="TOPRIM_C"/>
</dbReference>
<feature type="region of interest" description="Disordered" evidence="18">
    <location>
        <begin position="1306"/>
        <end position="1337"/>
    </location>
</feature>
<evidence type="ECO:0000256" key="18">
    <source>
        <dbReference type="SAM" id="MobiDB-lite"/>
    </source>
</evidence>
<evidence type="ECO:0000256" key="4">
    <source>
        <dbReference type="ARBA" id="ARBA00011080"/>
    </source>
</evidence>
<dbReference type="InterPro" id="IPR001241">
    <property type="entry name" value="Topo_IIA"/>
</dbReference>
<dbReference type="Pfam" id="PF00521">
    <property type="entry name" value="DNA_topoisoIV"/>
    <property type="match status" value="1"/>
</dbReference>
<dbReference type="FunFam" id="3.30.565.10:FF:000092">
    <property type="entry name" value="DNA topoisomerase 2"/>
    <property type="match status" value="1"/>
</dbReference>
<dbReference type="GO" id="GO:0003677">
    <property type="term" value="F:DNA binding"/>
    <property type="evidence" value="ECO:0007669"/>
    <property type="project" value="UniProtKB-UniRule"/>
</dbReference>
<feature type="active site" description="O-(5'-phospho-DNA)-tyrosine intermediate" evidence="16">
    <location>
        <position position="758"/>
    </location>
</feature>
<evidence type="ECO:0000256" key="11">
    <source>
        <dbReference type="ARBA" id="ARBA00023029"/>
    </source>
</evidence>
<organism evidence="21 22">
    <name type="scientific">Paramecium pentaurelia</name>
    <dbReference type="NCBI Taxonomy" id="43138"/>
    <lineage>
        <taxon>Eukaryota</taxon>
        <taxon>Sar</taxon>
        <taxon>Alveolata</taxon>
        <taxon>Ciliophora</taxon>
        <taxon>Intramacronucleata</taxon>
        <taxon>Oligohymenophorea</taxon>
        <taxon>Peniculida</taxon>
        <taxon>Parameciidae</taxon>
        <taxon>Paramecium</taxon>
    </lineage>
</organism>
<dbReference type="PROSITE" id="PS52040">
    <property type="entry name" value="TOPO_IIA"/>
    <property type="match status" value="1"/>
</dbReference>
<keyword evidence="9 17" id="KW-0547">Nucleotide-binding</keyword>
<feature type="compositionally biased region" description="Basic and acidic residues" evidence="18">
    <location>
        <begin position="1455"/>
        <end position="1465"/>
    </location>
</feature>
<dbReference type="PANTHER" id="PTHR10169:SF38">
    <property type="entry name" value="DNA TOPOISOMERASE 2"/>
    <property type="match status" value="1"/>
</dbReference>
<evidence type="ECO:0000256" key="13">
    <source>
        <dbReference type="ARBA" id="ARBA00023235"/>
    </source>
</evidence>
<keyword evidence="17" id="KW-0067">ATP-binding</keyword>
<keyword evidence="8" id="KW-0479">Metal-binding</keyword>
<evidence type="ECO:0000256" key="14">
    <source>
        <dbReference type="ARBA" id="ARBA00023242"/>
    </source>
</evidence>
<feature type="domain" description="Toprim" evidence="19">
    <location>
        <begin position="421"/>
        <end position="535"/>
    </location>
</feature>
<gene>
    <name evidence="21" type="ORF">PPENT_87.1.T0930080</name>
</gene>
<keyword evidence="10" id="KW-0460">Magnesium</keyword>
<sequence>MSKNVEDVYKMVSQVEHILLRPDTYIGSVEISDQELWICEDSDQISFKFEEFSYCQGLYKIFDEILVNAADNYQRDKSTDRISVSIDNDTIMVENTGAGIPIQIHKQYNIYVPEMIFGRLLTSSNYDDSEQKVTGGRNGFGAKLANLFSSYFKVETIHQSQKFTMIWTDNMKKHSQPEITKTNEKPYTRITFKPDLKNFQTDRLSDIVPLLQKRVIDLAGILPISIYLNGKKVPINNFKDYAQLYGINGKFAYASQNKPHKWEILVSSSDGQFSQVSFVNSINTIRGGTHVNYIVDQIAEGLLNHIKKKYKEMKNIKPFQVKSFIKIFLNCQIVNPAFDSQTKETLTTKAQKFGSTFEISEKFIDEIIKKTEIIDNVILQAKSRLNKQLSKQLSAKKQQRLLGIDKLEDANDAGTKNADLCTLILTEGDSAKSLAMAGIEIVGRDRFGVFPLRGKLLNVRDASIQMIMKNSEIEQLVKIMGLQFNKNYENTKSLRYGSIMIMTDQDHDGHHIKGLIINFIEKFWPSLFKMKGFLKQFVTPIIKVTKGKESHSFFSIGEYKKFIAENPTEDYKVKYYKGLGTSTDAEAQQYFSNLTLHRKVFTYSDQTDSDYIDLVFSKSKADQRKDWLSEYSWKQVEDTLDYSKPTVRYRNFVTDCLSMHSINDNLRSIPSSIDGLKPTQRKIIHTLLNHSKQEYKVSSLSGLVTTYAQYHHGEQSLQQTVVAMAQNFTGSNNINLLLPIGQFGTRSMGGKDAAQARYIGTKLSPLTTKIFNEDDLHTLNYLDEEGYTVEPFWFTPILPLVLINGAEGIGTGWSTQVPNFNPREICQQIKRKLRGEEFEELVPWYKGFTGSITAGTNQYIAKGSFIQHKNHIYITEIPPKKTVKEYQAFIQSKMEIAEGKSEPEILDMKEYHAGNKVCFELKVTDEVLKQDLEKYFKLQTTIAMTNLVLFNEKGLLKRYSNVSEILEEFYQTRIKYYQLRKEYLLSKYQNELELVQSKSKFIEGMIDNSIQLRGLKKNEMCKKLQSLGFKGISKMEKIKSTRNLKEIDTDNLEKQYDYLLSMPMWNFSEEKIIAFKQQIKQLQDQINQLNKKTLQQLWSEDIDDFLDELTKVEEQETQEMIKRVEKNAEKLLKGGANYLKTYLLKGKDDFAQQEDYDSESDGDGPSRDPRVLKKVIKEFANFGIKSLRDIPQQKFKIQIDKQTKKKDTKENQDDNKSEKPISMDLEDDSPKRNKKVVDSQSEDEIINQKKYTRRNQKQNDVEEIQISTNKDSQINKFDNKINKVESKIEKAESKIKKSSKLKKIVPQYDSENKASEIKRKAEQEKAEEDQKLIEQEKEELEKQRVPVDSLKVPIQDKVEMDLFQKYGFGDFMKYLTPINGKDNNPIPSLADRILQRTKQGEINFDKIIADKKQESAQKEKKDSDHEIEDFLQLDLSEESDNKQKEKVTKTTQKTTVERRSAKKNTEQQSQQITTTPSKRKQRKQIIESSDEEEPLNKKQKRK</sequence>
<comment type="subunit">
    <text evidence="5 17">Homodimer.</text>
</comment>
<dbReference type="FunFam" id="3.40.50.670:FF:000001">
    <property type="entry name" value="DNA topoisomerase 2"/>
    <property type="match status" value="1"/>
</dbReference>
<dbReference type="InterPro" id="IPR050634">
    <property type="entry name" value="DNA_Topoisomerase_II"/>
</dbReference>
<dbReference type="InterPro" id="IPR003594">
    <property type="entry name" value="HATPase_dom"/>
</dbReference>
<keyword evidence="13 16" id="KW-0413">Isomerase</keyword>
<dbReference type="FunFam" id="3.90.199.10:FF:000002">
    <property type="entry name" value="DNA topoisomerase 2"/>
    <property type="match status" value="1"/>
</dbReference>
<evidence type="ECO:0000256" key="16">
    <source>
        <dbReference type="PROSITE-ProRule" id="PRU01384"/>
    </source>
</evidence>
<evidence type="ECO:0000256" key="15">
    <source>
        <dbReference type="ARBA" id="ARBA00053943"/>
    </source>
</evidence>
<evidence type="ECO:0000259" key="20">
    <source>
        <dbReference type="PROSITE" id="PS52040"/>
    </source>
</evidence>
<evidence type="ECO:0000256" key="7">
    <source>
        <dbReference type="ARBA" id="ARBA00019635"/>
    </source>
</evidence>
<dbReference type="InterPro" id="IPR034157">
    <property type="entry name" value="TOPRIM_TopoII"/>
</dbReference>
<feature type="region of interest" description="Disordered" evidence="18">
    <location>
        <begin position="1405"/>
        <end position="1502"/>
    </location>
</feature>
<dbReference type="EMBL" id="CAJJDO010000093">
    <property type="protein sequence ID" value="CAD8189194.1"/>
    <property type="molecule type" value="Genomic_DNA"/>
</dbReference>